<evidence type="ECO:0000256" key="1">
    <source>
        <dbReference type="ARBA" id="ARBA00004370"/>
    </source>
</evidence>
<evidence type="ECO:0000256" key="2">
    <source>
        <dbReference type="ARBA" id="ARBA00022448"/>
    </source>
</evidence>
<feature type="transmembrane region" description="Helical" evidence="8">
    <location>
        <begin position="431"/>
        <end position="459"/>
    </location>
</feature>
<evidence type="ECO:0000256" key="5">
    <source>
        <dbReference type="ARBA" id="ARBA00022989"/>
    </source>
</evidence>
<comment type="caution">
    <text evidence="10">The sequence shown here is derived from an EMBL/GenBank/DDBJ whole genome shotgun (WGS) entry which is preliminary data.</text>
</comment>
<dbReference type="Pfam" id="PF01490">
    <property type="entry name" value="Aa_trans"/>
    <property type="match status" value="1"/>
</dbReference>
<evidence type="ECO:0000256" key="7">
    <source>
        <dbReference type="SAM" id="MobiDB-lite"/>
    </source>
</evidence>
<keyword evidence="2" id="KW-0813">Transport</keyword>
<evidence type="ECO:0000313" key="10">
    <source>
        <dbReference type="EMBL" id="GAA0141726.1"/>
    </source>
</evidence>
<feature type="transmembrane region" description="Helical" evidence="8">
    <location>
        <begin position="231"/>
        <end position="252"/>
    </location>
</feature>
<feature type="transmembrane region" description="Helical" evidence="8">
    <location>
        <begin position="382"/>
        <end position="411"/>
    </location>
</feature>
<dbReference type="InterPro" id="IPR013057">
    <property type="entry name" value="AA_transpt_TM"/>
</dbReference>
<keyword evidence="5 8" id="KW-1133">Transmembrane helix</keyword>
<organism evidence="10 11">
    <name type="scientific">Lithospermum erythrorhizon</name>
    <name type="common">Purple gromwell</name>
    <name type="synonym">Lithospermum officinale var. erythrorhizon</name>
    <dbReference type="NCBI Taxonomy" id="34254"/>
    <lineage>
        <taxon>Eukaryota</taxon>
        <taxon>Viridiplantae</taxon>
        <taxon>Streptophyta</taxon>
        <taxon>Embryophyta</taxon>
        <taxon>Tracheophyta</taxon>
        <taxon>Spermatophyta</taxon>
        <taxon>Magnoliopsida</taxon>
        <taxon>eudicotyledons</taxon>
        <taxon>Gunneridae</taxon>
        <taxon>Pentapetalae</taxon>
        <taxon>asterids</taxon>
        <taxon>lamiids</taxon>
        <taxon>Boraginales</taxon>
        <taxon>Boraginaceae</taxon>
        <taxon>Boraginoideae</taxon>
        <taxon>Lithospermeae</taxon>
        <taxon>Lithospermum</taxon>
    </lineage>
</organism>
<reference evidence="10 11" key="1">
    <citation type="submission" date="2024-01" db="EMBL/GenBank/DDBJ databases">
        <title>The complete chloroplast genome sequence of Lithospermum erythrorhizon: insights into the phylogenetic relationship among Boraginaceae species and the maternal lineages of purple gromwells.</title>
        <authorList>
            <person name="Okada T."/>
            <person name="Watanabe K."/>
        </authorList>
    </citation>
    <scope>NUCLEOTIDE SEQUENCE [LARGE SCALE GENOMIC DNA]</scope>
</reference>
<keyword evidence="6 8" id="KW-0472">Membrane</keyword>
<evidence type="ECO:0000259" key="9">
    <source>
        <dbReference type="Pfam" id="PF01490"/>
    </source>
</evidence>
<feature type="region of interest" description="Disordered" evidence="7">
    <location>
        <begin position="1"/>
        <end position="28"/>
    </location>
</feature>
<sequence length="472" mass="51834">MQRTSEFSMETGDVISKVDDDGRPKRTGTTVTASAHIITAVIGSGVLSLAWATAQLGWIAGPLCLVLFSIITWFNSLLLADCYRSPTGARNPTYMDVVKANLGGAKYHFCGLAQYSNFVGTTIGYTITGSISMVAIKRSNCFNTKGHDSGCHISNNPFMIIYGVIQIILSQIPNFNKIAMLSIVASLMSFIYSSIGLGLSLAKIIEGRGEHIAKGLTGKSVGNDFTRMDKMWNSFSAVGDIAFAYAFSLVLIEIQDTLKSGPPENEVMKRASTIGISVSTMFYLLCGITGYAAFGDDSPGNLLTGFGFYEPFWLVDIANLCIAIHLIGAYQVFSQPLYKFVEDCCRKKWPNSKFINGEKSINLPWGGIFSFSLLRLVWRTSYVIMTTIISMMFPIFNDICGFLGALGFWPLTVYLPIEMHLVQAKVPRYSLHWICMRILSLFCLCISLLAAAGSLRGIVEATQTFKFMRSVS</sequence>
<dbReference type="AlphaFoldDB" id="A0AAV3NTG3"/>
<evidence type="ECO:0000256" key="6">
    <source>
        <dbReference type="ARBA" id="ARBA00023136"/>
    </source>
</evidence>
<keyword evidence="3 8" id="KW-0812">Transmembrane</keyword>
<accession>A0AAV3NTG3</accession>
<evidence type="ECO:0000256" key="8">
    <source>
        <dbReference type="SAM" id="Phobius"/>
    </source>
</evidence>
<name>A0AAV3NTG3_LITER</name>
<evidence type="ECO:0000256" key="4">
    <source>
        <dbReference type="ARBA" id="ARBA00022970"/>
    </source>
</evidence>
<feature type="transmembrane region" description="Helical" evidence="8">
    <location>
        <begin position="33"/>
        <end position="52"/>
    </location>
</feature>
<evidence type="ECO:0000313" key="11">
    <source>
        <dbReference type="Proteomes" id="UP001454036"/>
    </source>
</evidence>
<protein>
    <recommendedName>
        <fullName evidence="9">Amino acid transporter transmembrane domain-containing protein</fullName>
    </recommendedName>
</protein>
<evidence type="ECO:0000256" key="3">
    <source>
        <dbReference type="ARBA" id="ARBA00022692"/>
    </source>
</evidence>
<gene>
    <name evidence="10" type="ORF">LIER_02803</name>
</gene>
<comment type="subcellular location">
    <subcellularLocation>
        <location evidence="1">Membrane</location>
    </subcellularLocation>
</comment>
<dbReference type="EMBL" id="BAABME010000318">
    <property type="protein sequence ID" value="GAA0141726.1"/>
    <property type="molecule type" value="Genomic_DNA"/>
</dbReference>
<feature type="transmembrane region" description="Helical" evidence="8">
    <location>
        <begin position="178"/>
        <end position="199"/>
    </location>
</feature>
<keyword evidence="11" id="KW-1185">Reference proteome</keyword>
<proteinExistence type="predicted"/>
<dbReference type="GO" id="GO:0016020">
    <property type="term" value="C:membrane"/>
    <property type="evidence" value="ECO:0007669"/>
    <property type="project" value="UniProtKB-SubCell"/>
</dbReference>
<feature type="transmembrane region" description="Helical" evidence="8">
    <location>
        <begin position="58"/>
        <end position="80"/>
    </location>
</feature>
<feature type="transmembrane region" description="Helical" evidence="8">
    <location>
        <begin position="273"/>
        <end position="292"/>
    </location>
</feature>
<feature type="domain" description="Amino acid transporter transmembrane" evidence="9">
    <location>
        <begin position="27"/>
        <end position="458"/>
    </location>
</feature>
<dbReference type="Proteomes" id="UP001454036">
    <property type="component" value="Unassembled WGS sequence"/>
</dbReference>
<keyword evidence="4" id="KW-0029">Amino-acid transport</keyword>
<feature type="transmembrane region" description="Helical" evidence="8">
    <location>
        <begin position="312"/>
        <end position="333"/>
    </location>
</feature>
<dbReference type="PANTHER" id="PTHR48017">
    <property type="entry name" value="OS05G0424000 PROTEIN-RELATED"/>
    <property type="match status" value="1"/>
</dbReference>
<dbReference type="GO" id="GO:0006865">
    <property type="term" value="P:amino acid transport"/>
    <property type="evidence" value="ECO:0007669"/>
    <property type="project" value="UniProtKB-KW"/>
</dbReference>